<gene>
    <name evidence="2" type="ORF">GE061_019164</name>
</gene>
<comment type="caution">
    <text evidence="2">The sequence shown here is derived from an EMBL/GenBank/DDBJ whole genome shotgun (WGS) entry which is preliminary data.</text>
</comment>
<sequence>MEKKEEKKDEKKEEKKEKKSLKHVGPILEVSAVKPGEKKQQKKTVVAASVAPAPEQPAPSGQPPSDVPHNKTSEGVAQNINNSFIVCSHIAERVDVETLKTIAKKYGVDMEHTREEQKAMKRELKKKIRVWKKCPCRMDFRNACRDPVTGETCSTVRAFMTPQPYDPQMLATSTRLPPGTIGVGRRQVAFHTGGPLPNSNDPHALELGRRDDGTMCVSVQYSPDPRPLPEYICTTVRDTQASLEGGESTGKTSNKGKKGSKKGKKKGKK</sequence>
<accession>A0A6A4JGE3</accession>
<feature type="compositionally biased region" description="Basic residues" evidence="1">
    <location>
        <begin position="254"/>
        <end position="269"/>
    </location>
</feature>
<protein>
    <submittedName>
        <fullName evidence="2">Uncharacterized protein</fullName>
    </submittedName>
</protein>
<keyword evidence="3" id="KW-1185">Reference proteome</keyword>
<reference evidence="2" key="1">
    <citation type="journal article" date="2021" name="Mol. Ecol. Resour.">
        <title>Apolygus lucorum genome provides insights into omnivorousness and mesophyll feeding.</title>
        <authorList>
            <person name="Liu Y."/>
            <person name="Liu H."/>
            <person name="Wang H."/>
            <person name="Huang T."/>
            <person name="Liu B."/>
            <person name="Yang B."/>
            <person name="Yin L."/>
            <person name="Li B."/>
            <person name="Zhang Y."/>
            <person name="Zhang S."/>
            <person name="Jiang F."/>
            <person name="Zhang X."/>
            <person name="Ren Y."/>
            <person name="Wang B."/>
            <person name="Wang S."/>
            <person name="Lu Y."/>
            <person name="Wu K."/>
            <person name="Fan W."/>
            <person name="Wang G."/>
        </authorList>
    </citation>
    <scope>NUCLEOTIDE SEQUENCE</scope>
    <source>
        <strain evidence="2">12Hb</strain>
    </source>
</reference>
<evidence type="ECO:0000256" key="1">
    <source>
        <dbReference type="SAM" id="MobiDB-lite"/>
    </source>
</evidence>
<evidence type="ECO:0000313" key="2">
    <source>
        <dbReference type="EMBL" id="KAF6204997.1"/>
    </source>
</evidence>
<feature type="compositionally biased region" description="Pro residues" evidence="1">
    <location>
        <begin position="54"/>
        <end position="66"/>
    </location>
</feature>
<dbReference type="AlphaFoldDB" id="A0A6A4JGE3"/>
<dbReference type="Proteomes" id="UP000466442">
    <property type="component" value="Linkage Group LG9"/>
</dbReference>
<feature type="region of interest" description="Disordered" evidence="1">
    <location>
        <begin position="239"/>
        <end position="269"/>
    </location>
</feature>
<organism evidence="2 3">
    <name type="scientific">Apolygus lucorum</name>
    <name type="common">Small green plant bug</name>
    <name type="synonym">Lygocoris lucorum</name>
    <dbReference type="NCBI Taxonomy" id="248454"/>
    <lineage>
        <taxon>Eukaryota</taxon>
        <taxon>Metazoa</taxon>
        <taxon>Ecdysozoa</taxon>
        <taxon>Arthropoda</taxon>
        <taxon>Hexapoda</taxon>
        <taxon>Insecta</taxon>
        <taxon>Pterygota</taxon>
        <taxon>Neoptera</taxon>
        <taxon>Paraneoptera</taxon>
        <taxon>Hemiptera</taxon>
        <taxon>Heteroptera</taxon>
        <taxon>Panheteroptera</taxon>
        <taxon>Cimicomorpha</taxon>
        <taxon>Miridae</taxon>
        <taxon>Mirini</taxon>
        <taxon>Apolygus</taxon>
    </lineage>
</organism>
<feature type="compositionally biased region" description="Basic and acidic residues" evidence="1">
    <location>
        <begin position="1"/>
        <end position="17"/>
    </location>
</feature>
<proteinExistence type="predicted"/>
<dbReference type="EMBL" id="WIXP02000009">
    <property type="protein sequence ID" value="KAF6204997.1"/>
    <property type="molecule type" value="Genomic_DNA"/>
</dbReference>
<evidence type="ECO:0000313" key="3">
    <source>
        <dbReference type="Proteomes" id="UP000466442"/>
    </source>
</evidence>
<name>A0A6A4JGE3_APOLU</name>
<dbReference type="OrthoDB" id="10653471at2759"/>
<feature type="region of interest" description="Disordered" evidence="1">
    <location>
        <begin position="1"/>
        <end position="73"/>
    </location>
</feature>